<comment type="caution">
    <text evidence="1">The sequence shown here is derived from an EMBL/GenBank/DDBJ whole genome shotgun (WGS) entry which is preliminary data.</text>
</comment>
<dbReference type="EMBL" id="VSSQ01003713">
    <property type="protein sequence ID" value="MPM22001.1"/>
    <property type="molecule type" value="Genomic_DNA"/>
</dbReference>
<gene>
    <name evidence="1" type="ORF">SDC9_68451</name>
</gene>
<reference evidence="1" key="1">
    <citation type="submission" date="2019-08" db="EMBL/GenBank/DDBJ databases">
        <authorList>
            <person name="Kucharzyk K."/>
            <person name="Murdoch R.W."/>
            <person name="Higgins S."/>
            <person name="Loffler F."/>
        </authorList>
    </citation>
    <scope>NUCLEOTIDE SEQUENCE</scope>
</reference>
<dbReference type="NCBIfam" id="NF045597">
    <property type="entry name" value="TudS_rel_CD3072"/>
    <property type="match status" value="1"/>
</dbReference>
<sequence>MQKILFVAHCVLNTASKVVMYNSEEMAAEEALRRRFLTCALEKGVQLVQLPCPEFLLYGSRRWGHVSDQFDTPYFRRECRTMLSDILLQLKEYRSNNERFEIIGIIGIDGSPSCGVDYSCVGNWGGNLSDRDDLAEVIASARLTKGSGIMMQELAAMLKEEGIHLPMTGLFAGEPEKVMSLLK</sequence>
<organism evidence="1">
    <name type="scientific">bioreactor metagenome</name>
    <dbReference type="NCBI Taxonomy" id="1076179"/>
    <lineage>
        <taxon>unclassified sequences</taxon>
        <taxon>metagenomes</taxon>
        <taxon>ecological metagenomes</taxon>
    </lineage>
</organism>
<name>A0A644Y253_9ZZZZ</name>
<evidence type="ECO:0000313" key="1">
    <source>
        <dbReference type="EMBL" id="MPM22001.1"/>
    </source>
</evidence>
<accession>A0A644Y253</accession>
<proteinExistence type="predicted"/>
<dbReference type="AlphaFoldDB" id="A0A644Y253"/>
<protein>
    <recommendedName>
        <fullName evidence="2">DUF523 domain-containing protein</fullName>
    </recommendedName>
</protein>
<evidence type="ECO:0008006" key="2">
    <source>
        <dbReference type="Google" id="ProtNLM"/>
    </source>
</evidence>
<dbReference type="InterPro" id="IPR054648">
    <property type="entry name" value="TudS-rel"/>
</dbReference>